<organism evidence="1 2">
    <name type="scientific">Moheibacter lacus</name>
    <dbReference type="NCBI Taxonomy" id="2745851"/>
    <lineage>
        <taxon>Bacteria</taxon>
        <taxon>Pseudomonadati</taxon>
        <taxon>Bacteroidota</taxon>
        <taxon>Flavobacteriia</taxon>
        <taxon>Flavobacteriales</taxon>
        <taxon>Weeksellaceae</taxon>
        <taxon>Moheibacter</taxon>
    </lineage>
</organism>
<reference evidence="1 2" key="1">
    <citation type="submission" date="2020-07" db="EMBL/GenBank/DDBJ databases">
        <title>Moheibacter lacus sp. nov., a member of the family Flavobacteriaceae isolated from freshwater lake sediment.</title>
        <authorList>
            <person name="Liu Y."/>
        </authorList>
    </citation>
    <scope>NUCLEOTIDE SEQUENCE [LARGE SCALE GENOMIC DNA]</scope>
    <source>
        <strain evidence="1 2">BDHS18</strain>
    </source>
</reference>
<gene>
    <name evidence="1" type="ORF">HU137_00540</name>
</gene>
<evidence type="ECO:0000313" key="2">
    <source>
        <dbReference type="Proteomes" id="UP000552241"/>
    </source>
</evidence>
<comment type="caution">
    <text evidence="1">The sequence shown here is derived from an EMBL/GenBank/DDBJ whole genome shotgun (WGS) entry which is preliminary data.</text>
</comment>
<dbReference type="Proteomes" id="UP000552241">
    <property type="component" value="Unassembled WGS sequence"/>
</dbReference>
<dbReference type="RefSeq" id="WP_182041862.1">
    <property type="nucleotide sequence ID" value="NZ_JACDZE010000001.1"/>
</dbReference>
<name>A0A838ZQL5_9FLAO</name>
<keyword evidence="2" id="KW-1185">Reference proteome</keyword>
<evidence type="ECO:0008006" key="3">
    <source>
        <dbReference type="Google" id="ProtNLM"/>
    </source>
</evidence>
<dbReference type="EMBL" id="JACDZE010000001">
    <property type="protein sequence ID" value="MBA5628252.1"/>
    <property type="molecule type" value="Genomic_DNA"/>
</dbReference>
<dbReference type="AlphaFoldDB" id="A0A838ZQL5"/>
<protein>
    <recommendedName>
        <fullName evidence="3">T9SS C-terminal target domain-containing protein</fullName>
    </recommendedName>
</protein>
<accession>A0A838ZQL5</accession>
<proteinExistence type="predicted"/>
<evidence type="ECO:0000313" key="1">
    <source>
        <dbReference type="EMBL" id="MBA5628252.1"/>
    </source>
</evidence>
<sequence>MKNYTVAVIFILNFLNLSAQMKIDTLDIENYQIKTLEISEKLKEISSLEIIDGHYWGQNDSGGKPELYKINPETGKIIQTVKITNAENRDWEELAVSDQYFFIGDFGNNNGKRKDLAIFYFPISELESKKKEISVEVQKIEFSFPEQKDFDPGNKKTNFDCEAMFYYKGKLHLFTKEWSNLATSHYILDIKPGKQQAIKVETFKTNYLVTGATIDTNPISNTHGFYLIGYTPDGVAFISGFSLPKNGKELLFSNKLNKFNLPLGFTAQVGQTEGISIKPDKPSVICFSNEDFKFKTFHVEQSVQCIHSLAE</sequence>